<comment type="caution">
    <text evidence="2">The sequence shown here is derived from an EMBL/GenBank/DDBJ whole genome shotgun (WGS) entry which is preliminary data.</text>
</comment>
<feature type="transmembrane region" description="Helical" evidence="1">
    <location>
        <begin position="351"/>
        <end position="372"/>
    </location>
</feature>
<feature type="transmembrane region" description="Helical" evidence="1">
    <location>
        <begin position="306"/>
        <end position="322"/>
    </location>
</feature>
<feature type="transmembrane region" description="Helical" evidence="1">
    <location>
        <begin position="98"/>
        <end position="122"/>
    </location>
</feature>
<evidence type="ECO:0000313" key="2">
    <source>
        <dbReference type="EMBL" id="MFD2570665.1"/>
    </source>
</evidence>
<evidence type="ECO:0008006" key="4">
    <source>
        <dbReference type="Google" id="ProtNLM"/>
    </source>
</evidence>
<accession>A0ABW5M0T8</accession>
<dbReference type="Proteomes" id="UP001597469">
    <property type="component" value="Unassembled WGS sequence"/>
</dbReference>
<feature type="transmembrane region" description="Helical" evidence="1">
    <location>
        <begin position="190"/>
        <end position="215"/>
    </location>
</feature>
<dbReference type="RefSeq" id="WP_381521536.1">
    <property type="nucleotide sequence ID" value="NZ_JBHULN010000004.1"/>
</dbReference>
<proteinExistence type="predicted"/>
<evidence type="ECO:0000256" key="1">
    <source>
        <dbReference type="SAM" id="Phobius"/>
    </source>
</evidence>
<feature type="transmembrane region" description="Helical" evidence="1">
    <location>
        <begin position="221"/>
        <end position="240"/>
    </location>
</feature>
<keyword evidence="1" id="KW-0812">Transmembrane</keyword>
<feature type="transmembrane region" description="Helical" evidence="1">
    <location>
        <begin position="6"/>
        <end position="27"/>
    </location>
</feature>
<feature type="transmembrane region" description="Helical" evidence="1">
    <location>
        <begin position="43"/>
        <end position="63"/>
    </location>
</feature>
<feature type="transmembrane region" description="Helical" evidence="1">
    <location>
        <begin position="143"/>
        <end position="161"/>
    </location>
</feature>
<keyword evidence="1" id="KW-0472">Membrane</keyword>
<feature type="transmembrane region" description="Helical" evidence="1">
    <location>
        <begin position="277"/>
        <end position="294"/>
    </location>
</feature>
<keyword evidence="3" id="KW-1185">Reference proteome</keyword>
<evidence type="ECO:0000313" key="3">
    <source>
        <dbReference type="Proteomes" id="UP001597469"/>
    </source>
</evidence>
<keyword evidence="1" id="KW-1133">Transmembrane helix</keyword>
<reference evidence="3" key="1">
    <citation type="journal article" date="2019" name="Int. J. Syst. Evol. Microbiol.">
        <title>The Global Catalogue of Microorganisms (GCM) 10K type strain sequencing project: providing services to taxonomists for standard genome sequencing and annotation.</title>
        <authorList>
            <consortium name="The Broad Institute Genomics Platform"/>
            <consortium name="The Broad Institute Genome Sequencing Center for Infectious Disease"/>
            <person name="Wu L."/>
            <person name="Ma J."/>
        </authorList>
    </citation>
    <scope>NUCLEOTIDE SEQUENCE [LARGE SCALE GENOMIC DNA]</scope>
    <source>
        <strain evidence="3">KCTC 42805</strain>
    </source>
</reference>
<dbReference type="EMBL" id="JBHULN010000004">
    <property type="protein sequence ID" value="MFD2570665.1"/>
    <property type="molecule type" value="Genomic_DNA"/>
</dbReference>
<sequence length="432" mass="49619">MISFEATSLVKVAMALGLAMAVLLVFYNRERLKPVFQRHETTTIYLTFLLLRLLPFVAVYVVMNQDPRSDVDFFYRKAQAALQGKLVYRDFLSYHAPLFGYFISLPLLIWYSAKSIVLLMAVAEFIIARATVRYYRNRMNGAIVWYVLYYLLPLPFVAMILSSEEDLWMWGFGLITLALPETRRFSLWVGVIWGIGMLTIKFMLVVFLIPLFFIVPNRLQYVAGLLLVGLPSLVILYALVGMDFLMPIQHSSLPMTPNVVSVLRPFFGIYFDRVPLTYLNWCGLLTTIGGASFIGHRFRTMGYRQLMPLLYVFTFALFMVCLPSSPGYYLFTYTLPLVFVVLSVDNRPRVWIAFTLLNILTIAQPILSVLYNGQELYNTWALINRPTEWVDYVIQCVELGILLYLLRTILKQFHLAAGQEQLAEPSLSAPLV</sequence>
<gene>
    <name evidence="2" type="ORF">ACFSUS_08485</name>
</gene>
<name>A0ABW5M0T8_9BACT</name>
<protein>
    <recommendedName>
        <fullName evidence="4">DUF2029 domain-containing protein</fullName>
    </recommendedName>
</protein>
<organism evidence="2 3">
    <name type="scientific">Spirosoma soli</name>
    <dbReference type="NCBI Taxonomy" id="1770529"/>
    <lineage>
        <taxon>Bacteria</taxon>
        <taxon>Pseudomonadati</taxon>
        <taxon>Bacteroidota</taxon>
        <taxon>Cytophagia</taxon>
        <taxon>Cytophagales</taxon>
        <taxon>Cytophagaceae</taxon>
        <taxon>Spirosoma</taxon>
    </lineage>
</organism>